<feature type="non-terminal residue" evidence="1">
    <location>
        <position position="1"/>
    </location>
</feature>
<accession>A0A371FBA9</accession>
<dbReference type="OrthoDB" id="10406503at2759"/>
<dbReference type="AlphaFoldDB" id="A0A371FBA9"/>
<reference evidence="1" key="1">
    <citation type="submission" date="2018-05" db="EMBL/GenBank/DDBJ databases">
        <title>Draft genome of Mucuna pruriens seed.</title>
        <authorList>
            <person name="Nnadi N.E."/>
            <person name="Vos R."/>
            <person name="Hasami M.H."/>
            <person name="Devisetty U.K."/>
            <person name="Aguiy J.C."/>
        </authorList>
    </citation>
    <scope>NUCLEOTIDE SEQUENCE [LARGE SCALE GENOMIC DNA]</scope>
    <source>
        <strain evidence="1">JCA_2017</strain>
    </source>
</reference>
<evidence type="ECO:0000313" key="1">
    <source>
        <dbReference type="EMBL" id="RDX75562.1"/>
    </source>
</evidence>
<sequence length="68" mass="7965">MPLQFMWRFIFKRLVMFFVTMGIRYGFEEKDLVSGGEFTSGRLGVHGKARHLFNLINLPILVRTYAPN</sequence>
<proteinExistence type="predicted"/>
<protein>
    <submittedName>
        <fullName evidence="1">Uncharacterized protein</fullName>
    </submittedName>
</protein>
<comment type="caution">
    <text evidence="1">The sequence shown here is derived from an EMBL/GenBank/DDBJ whole genome shotgun (WGS) entry which is preliminary data.</text>
</comment>
<dbReference type="EMBL" id="QJKJ01009796">
    <property type="protein sequence ID" value="RDX75562.1"/>
    <property type="molecule type" value="Genomic_DNA"/>
</dbReference>
<keyword evidence="2" id="KW-1185">Reference proteome</keyword>
<dbReference type="Proteomes" id="UP000257109">
    <property type="component" value="Unassembled WGS sequence"/>
</dbReference>
<name>A0A371FBA9_MUCPR</name>
<organism evidence="1 2">
    <name type="scientific">Mucuna pruriens</name>
    <name type="common">Velvet bean</name>
    <name type="synonym">Dolichos pruriens</name>
    <dbReference type="NCBI Taxonomy" id="157652"/>
    <lineage>
        <taxon>Eukaryota</taxon>
        <taxon>Viridiplantae</taxon>
        <taxon>Streptophyta</taxon>
        <taxon>Embryophyta</taxon>
        <taxon>Tracheophyta</taxon>
        <taxon>Spermatophyta</taxon>
        <taxon>Magnoliopsida</taxon>
        <taxon>eudicotyledons</taxon>
        <taxon>Gunneridae</taxon>
        <taxon>Pentapetalae</taxon>
        <taxon>rosids</taxon>
        <taxon>fabids</taxon>
        <taxon>Fabales</taxon>
        <taxon>Fabaceae</taxon>
        <taxon>Papilionoideae</taxon>
        <taxon>50 kb inversion clade</taxon>
        <taxon>NPAAA clade</taxon>
        <taxon>indigoferoid/millettioid clade</taxon>
        <taxon>Phaseoleae</taxon>
        <taxon>Mucuna</taxon>
    </lineage>
</organism>
<gene>
    <name evidence="1" type="ORF">CR513_44537</name>
</gene>
<evidence type="ECO:0000313" key="2">
    <source>
        <dbReference type="Proteomes" id="UP000257109"/>
    </source>
</evidence>